<dbReference type="InterPro" id="IPR028994">
    <property type="entry name" value="Integrin_alpha_N"/>
</dbReference>
<organism evidence="4 5">
    <name type="scientific">Streptomyces tanashiensis</name>
    <dbReference type="NCBI Taxonomy" id="67367"/>
    <lineage>
        <taxon>Bacteria</taxon>
        <taxon>Bacillati</taxon>
        <taxon>Actinomycetota</taxon>
        <taxon>Actinomycetes</taxon>
        <taxon>Kitasatosporales</taxon>
        <taxon>Streptomycetaceae</taxon>
        <taxon>Streptomyces</taxon>
    </lineage>
</organism>
<dbReference type="Gene3D" id="2.60.40.4070">
    <property type="match status" value="1"/>
</dbReference>
<feature type="chain" id="PRO_5047076567" description="FlgD/Vpr Ig-like domain-containing protein" evidence="2">
    <location>
        <begin position="35"/>
        <end position="1043"/>
    </location>
</feature>
<dbReference type="Pfam" id="PF13517">
    <property type="entry name" value="FG-GAP_3"/>
    <property type="match status" value="1"/>
</dbReference>
<dbReference type="RefSeq" id="WP_267259087.1">
    <property type="nucleotide sequence ID" value="NZ_CP084204.1"/>
</dbReference>
<accession>A0ABY6R1Z5</accession>
<evidence type="ECO:0000256" key="1">
    <source>
        <dbReference type="ARBA" id="ARBA00022729"/>
    </source>
</evidence>
<evidence type="ECO:0000256" key="2">
    <source>
        <dbReference type="SAM" id="SignalP"/>
    </source>
</evidence>
<evidence type="ECO:0000313" key="5">
    <source>
        <dbReference type="Proteomes" id="UP001164506"/>
    </source>
</evidence>
<dbReference type="InterPro" id="IPR025965">
    <property type="entry name" value="FlgD/Vpr_Ig-like"/>
</dbReference>
<dbReference type="PANTHER" id="PTHR44103">
    <property type="entry name" value="PROPROTEIN CONVERTASE P"/>
    <property type="match status" value="1"/>
</dbReference>
<proteinExistence type="predicted"/>
<dbReference type="InterPro" id="IPR013517">
    <property type="entry name" value="FG-GAP"/>
</dbReference>
<dbReference type="GeneID" id="95601604"/>
<dbReference type="Pfam" id="PF13860">
    <property type="entry name" value="FlgD_ig"/>
    <property type="match status" value="1"/>
</dbReference>
<feature type="signal peptide" evidence="2">
    <location>
        <begin position="1"/>
        <end position="34"/>
    </location>
</feature>
<name>A0ABY6R1Z5_9ACTN</name>
<dbReference type="Gene3D" id="2.115.10.10">
    <property type="entry name" value="Tachylectin 2"/>
    <property type="match status" value="1"/>
</dbReference>
<dbReference type="EMBL" id="CP084204">
    <property type="protein sequence ID" value="UZX22724.1"/>
    <property type="molecule type" value="Genomic_DNA"/>
</dbReference>
<reference evidence="4" key="1">
    <citation type="submission" date="2021-09" db="EMBL/GenBank/DDBJ databases">
        <title>Complete genome sequence and metabolic characterization of Streptomyces tanashiensis DSM 731 the producer of antibacterial Kalafungin and diverse secondary metabolites.</title>
        <authorList>
            <person name="Abbasi M.N."/>
            <person name="Anwar M.N."/>
            <person name="Alam K."/>
            <person name="Shoaib M."/>
            <person name="Lin Z."/>
            <person name="Hayat M."/>
            <person name="Ali M.I."/>
            <person name="Malik H.M.T."/>
            <person name="Ahmed I."/>
            <person name="Li A."/>
            <person name="Hailong Wang H."/>
            <person name="Zhang Y."/>
        </authorList>
    </citation>
    <scope>NUCLEOTIDE SEQUENCE</scope>
    <source>
        <strain evidence="4">Kala</strain>
    </source>
</reference>
<gene>
    <name evidence="4" type="ORF">LDH80_19175</name>
</gene>
<feature type="domain" description="FlgD/Vpr Ig-like" evidence="3">
    <location>
        <begin position="702"/>
        <end position="767"/>
    </location>
</feature>
<keyword evidence="1 2" id="KW-0732">Signal</keyword>
<keyword evidence="5" id="KW-1185">Reference proteome</keyword>
<protein>
    <recommendedName>
        <fullName evidence="3">FlgD/Vpr Ig-like domain-containing protein</fullName>
    </recommendedName>
</protein>
<dbReference type="PANTHER" id="PTHR44103:SF1">
    <property type="entry name" value="PROPROTEIN CONVERTASE P"/>
    <property type="match status" value="1"/>
</dbReference>
<dbReference type="SUPFAM" id="SSF69318">
    <property type="entry name" value="Integrin alpha N-terminal domain"/>
    <property type="match status" value="1"/>
</dbReference>
<evidence type="ECO:0000259" key="3">
    <source>
        <dbReference type="Pfam" id="PF13860"/>
    </source>
</evidence>
<dbReference type="Proteomes" id="UP001164506">
    <property type="component" value="Chromosome"/>
</dbReference>
<evidence type="ECO:0000313" key="4">
    <source>
        <dbReference type="EMBL" id="UZX22724.1"/>
    </source>
</evidence>
<sequence length="1043" mass="109491">MLLHPRARRPRARTAVLAAALLASGIGLSPTATAAPVVGIDQLDVTPNWRTVPRRETVTSVSATGYAHETEDSDPASGGQLEWTDFASGESVPLGYDTGNAAFAESGVGGQWLYVQHGIGTHYLRDLETGTEKPLDMPRDASYRGLLGDTLLFQQYASAEDFSTTTGYHLVRAEDPSGARVPVTGWPAGANLHTARLAAGDGSVAVIRFNRSADPYAYDYTDLGVVDLRTGRMTVIDAPTPAGASVLVAPVAVSPDRIAWVDKERTVHVRERSDLTGPGTTFALPEGLATARIGLVGDWVLALDDASGTDAALKRRLVALHPDGRAQTLLERAEGEINQIPGGGAAVVGGGSATDWSLLKAVPGKNGGAPVLEKLRRLEPLPAKIDALALGAGRLTTLEYDGPKGPGFYGRTLPVGPVRTGQSAPVWQGVETNAEWNATPLLDTGDGRTVSYPRVPYTARAVVARDTSGRTTRVTLDKDGRIGDAFGRWALVQSGRPTFPGELVPGGETAVVDLDAATVVSRKPQTAAALWGDTLFTGTETTGEVARKDLATGKDLGKVATGSGCPLTELQTAGGRWLYWACGQFARQGVVDLTTGAKITLPRSYGEGGLLGDGFFVDQYGSNLRLTDFHEKGTVETRTLVDSTPVYGARRVTWTVDRFGGGVAYKDAGNRVHVVWTGVPASGLTAASPRVPAGMRMKDGWKASWALSKPASLWQLTLRDVYSGDVIRSYGGGETRGRVDVSWDGRTAAGGPVPNGRYSWHLAAGTADGQGEDLSLTGVVSVTGGRPAWRDMAGNDTQGDLLAMDPAGLVSMYRGTGYGELSARIAGTGTKFAPSSVLVPFGDVNADGCADVLARVGDQLRAYRPGCDKAVSASSPYTVIGSGWGQYDVLTSPGDANGDGYTDLVVRQASTGDVYFYAGTADHRLKARVRIGTNWKLYRKLVGAGDLNHDGRGDLLGVDGSGVLWRYYSTPTGGVTARVKAGSGWGVYSSLVGIGDLSGDGCADLVARDTAGKLFAYDSTCTGLYGSRRLIGSGGWNGFKALF</sequence>